<dbReference type="PANTHER" id="PTHR33307:SF6">
    <property type="entry name" value="ALPHA-RHAMNOSIDASE (EUROFUNG)-RELATED"/>
    <property type="match status" value="1"/>
</dbReference>
<keyword evidence="9" id="KW-1185">Reference proteome</keyword>
<dbReference type="EMBL" id="BMWE01000012">
    <property type="protein sequence ID" value="GGY32213.1"/>
    <property type="molecule type" value="Genomic_DNA"/>
</dbReference>
<evidence type="ECO:0000256" key="2">
    <source>
        <dbReference type="ARBA" id="ARBA00012652"/>
    </source>
</evidence>
<dbReference type="Gene3D" id="2.60.420.10">
    <property type="entry name" value="Maltose phosphorylase, domain 3"/>
    <property type="match status" value="1"/>
</dbReference>
<reference evidence="9" key="1">
    <citation type="journal article" date="2019" name="Int. J. Syst. Evol. Microbiol.">
        <title>The Global Catalogue of Microorganisms (GCM) 10K type strain sequencing project: providing services to taxonomists for standard genome sequencing and annotation.</title>
        <authorList>
            <consortium name="The Broad Institute Genomics Platform"/>
            <consortium name="The Broad Institute Genome Sequencing Center for Infectious Disease"/>
            <person name="Wu L."/>
            <person name="Ma J."/>
        </authorList>
    </citation>
    <scope>NUCLEOTIDE SEQUENCE [LARGE SCALE GENOMIC DNA]</scope>
    <source>
        <strain evidence="9">JCM 4957</strain>
    </source>
</reference>
<dbReference type="Proteomes" id="UP000653308">
    <property type="component" value="Unassembled WGS sequence"/>
</dbReference>
<dbReference type="PIRSF" id="PIRSF010631">
    <property type="entry name" value="A-rhamnsds"/>
    <property type="match status" value="1"/>
</dbReference>
<evidence type="ECO:0000259" key="5">
    <source>
        <dbReference type="Pfam" id="PF08531"/>
    </source>
</evidence>
<dbReference type="Pfam" id="PF17390">
    <property type="entry name" value="Bac_rhamnosid_C"/>
    <property type="match status" value="1"/>
</dbReference>
<accession>A0ABQ3A2K9</accession>
<evidence type="ECO:0000256" key="1">
    <source>
        <dbReference type="ARBA" id="ARBA00001445"/>
    </source>
</evidence>
<dbReference type="PANTHER" id="PTHR33307">
    <property type="entry name" value="ALPHA-RHAMNOSIDASE (EUROFUNG)"/>
    <property type="match status" value="1"/>
</dbReference>
<organism evidence="8 9">
    <name type="scientific">Streptomyces djakartensis</name>
    <dbReference type="NCBI Taxonomy" id="68193"/>
    <lineage>
        <taxon>Bacteria</taxon>
        <taxon>Bacillati</taxon>
        <taxon>Actinomycetota</taxon>
        <taxon>Actinomycetes</taxon>
        <taxon>Kitasatosporales</taxon>
        <taxon>Streptomycetaceae</taxon>
        <taxon>Streptomyces</taxon>
    </lineage>
</organism>
<dbReference type="InterPro" id="IPR012341">
    <property type="entry name" value="6hp_glycosidase-like_sf"/>
</dbReference>
<evidence type="ECO:0000259" key="4">
    <source>
        <dbReference type="Pfam" id="PF05592"/>
    </source>
</evidence>
<dbReference type="Pfam" id="PF17389">
    <property type="entry name" value="Bac_rhamnosid6H"/>
    <property type="match status" value="1"/>
</dbReference>
<name>A0ABQ3A2K9_9ACTN</name>
<feature type="domain" description="Alpha-L-rhamnosidase C-terminal" evidence="7">
    <location>
        <begin position="787"/>
        <end position="855"/>
    </location>
</feature>
<evidence type="ECO:0000313" key="8">
    <source>
        <dbReference type="EMBL" id="GGY32213.1"/>
    </source>
</evidence>
<feature type="domain" description="Bacterial alpha-L-rhamnosidase N-terminal" evidence="5">
    <location>
        <begin position="149"/>
        <end position="319"/>
    </location>
</feature>
<dbReference type="EC" id="3.2.1.40" evidence="2"/>
<dbReference type="InterPro" id="IPR035398">
    <property type="entry name" value="Bac_rhamnosid_C"/>
</dbReference>
<evidence type="ECO:0000259" key="6">
    <source>
        <dbReference type="Pfam" id="PF17389"/>
    </source>
</evidence>
<dbReference type="Pfam" id="PF08531">
    <property type="entry name" value="Bac_rhamnosid_N"/>
    <property type="match status" value="1"/>
</dbReference>
<dbReference type="InterPro" id="IPR013737">
    <property type="entry name" value="Bac_rhamnosid_N"/>
</dbReference>
<sequence>MLMQAKVTAPVFEHHREPLGIGEPRPRLSWRTETDTPGWRQSAYEIELVDAAGAVAGGTAGRVVSDASVLVPWPGPDLPSRTRAGARVRVWDAEGRVSAWSPVAYAETGLLERGDWTARPIAPHPDLGIDPGRPQPVVLLRRPFRPRGTVDAARLYVTALGVCRPELNGRPVGADVLTPGWTSYHHRLRYFTYDVTEHLVEGENVLGAQLGEGWYSGRLGFHGGRRGVYGDRPALLAQLEVRYADGSRETVPTDGRWRAATGPALRSELYDGEEYDARRERPGWCAPGPAGDGWGAVTELDMPRGELVAPTGPPVRRTQTLEPVRVLTTPSGRTVLDFGQNLVGRLRITVRGESGRTVTLRHAEVLEHGELALRPLRQAEATDRYTLKGDPAGETYEPLFTFHGFRYAQVDGWPDQLNPDHVEAVVLHTDMERTGWFECSDPLVDRLHANIVWGMRGNFLDLPTDCPQRDERLGWTGDIAVFAPTATFLHDCSGLLASWLRDLAAEQLARPDGAIPPLVVPDALPHGFPDAPHAIWADSAVLVPWALYRAYGDLGLLRAQWESMSGWADQLERYVRDGGGLWRAGFQLGDWLDPAAPPDRPGDARTDGDLVAGAYAARVADIMAEAAALLDEPEHAERYARLAERVRAAFADEFVTPGGLLASDAQTAYALALRFGLLPTGRQRERAGRRLVEIVRRAGFRIATGFAGTPLICDALTEAGAPEIAYRMLLETGCPSWLYPVTMGATTVWERWDSLLPDGTVNPGEMTSFNHYALGAVADWLHRTVAGLGEAAPGWKRLRIAPVPGGTLSRAHAAHLTPYGRAEAGWERHGDTLTVTAVVPPNTTAVVELPGGRPLFEVGSGRHTFTVEAFATPAWPPRPLRHPFSSPQEDPVTG</sequence>
<comment type="catalytic activity">
    <reaction evidence="1">
        <text>Hydrolysis of terminal non-reducing alpha-L-rhamnose residues in alpha-L-rhamnosides.</text>
        <dbReference type="EC" id="3.2.1.40"/>
    </reaction>
</comment>
<evidence type="ECO:0000256" key="3">
    <source>
        <dbReference type="ARBA" id="ARBA00022801"/>
    </source>
</evidence>
<dbReference type="Gene3D" id="1.50.10.10">
    <property type="match status" value="1"/>
</dbReference>
<dbReference type="Gene3D" id="2.60.40.10">
    <property type="entry name" value="Immunoglobulins"/>
    <property type="match status" value="1"/>
</dbReference>
<dbReference type="InterPro" id="IPR035396">
    <property type="entry name" value="Bac_rhamnosid6H"/>
</dbReference>
<dbReference type="SUPFAM" id="SSF48208">
    <property type="entry name" value="Six-hairpin glycosidases"/>
    <property type="match status" value="1"/>
</dbReference>
<comment type="caution">
    <text evidence="8">The sequence shown here is derived from an EMBL/GenBank/DDBJ whole genome shotgun (WGS) entry which is preliminary data.</text>
</comment>
<dbReference type="InterPro" id="IPR008902">
    <property type="entry name" value="Rhamnosid_concanavalin"/>
</dbReference>
<dbReference type="InterPro" id="IPR016007">
    <property type="entry name" value="Alpha_rhamnosid"/>
</dbReference>
<dbReference type="RefSeq" id="WP_190199634.1">
    <property type="nucleotide sequence ID" value="NZ_BMWE01000012.1"/>
</dbReference>
<proteinExistence type="predicted"/>
<evidence type="ECO:0000259" key="7">
    <source>
        <dbReference type="Pfam" id="PF17390"/>
    </source>
</evidence>
<gene>
    <name evidence="8" type="ORF">GCM10010384_44460</name>
</gene>
<protein>
    <recommendedName>
        <fullName evidence="2">alpha-L-rhamnosidase</fullName>
        <ecNumber evidence="2">3.2.1.40</ecNumber>
    </recommendedName>
</protein>
<dbReference type="InterPro" id="IPR013783">
    <property type="entry name" value="Ig-like_fold"/>
</dbReference>
<feature type="domain" description="Alpha-L-rhamnosidase six-hairpin glycosidase" evidence="6">
    <location>
        <begin position="432"/>
        <end position="785"/>
    </location>
</feature>
<dbReference type="Gene3D" id="2.60.120.260">
    <property type="entry name" value="Galactose-binding domain-like"/>
    <property type="match status" value="2"/>
</dbReference>
<feature type="domain" description="Alpha-L-rhamnosidase concanavalin-like" evidence="4">
    <location>
        <begin position="328"/>
        <end position="428"/>
    </location>
</feature>
<evidence type="ECO:0000313" key="9">
    <source>
        <dbReference type="Proteomes" id="UP000653308"/>
    </source>
</evidence>
<dbReference type="Pfam" id="PF05592">
    <property type="entry name" value="Bac_rhamnosid"/>
    <property type="match status" value="1"/>
</dbReference>
<dbReference type="Pfam" id="PF25788">
    <property type="entry name" value="Ig_Rha78A_N"/>
    <property type="match status" value="1"/>
</dbReference>
<keyword evidence="3" id="KW-0378">Hydrolase</keyword>
<dbReference type="InterPro" id="IPR008928">
    <property type="entry name" value="6-hairpin_glycosidase_sf"/>
</dbReference>